<reference evidence="6" key="3">
    <citation type="submission" date="2025-09" db="UniProtKB">
        <authorList>
            <consortium name="Ensembl"/>
        </authorList>
    </citation>
    <scope>IDENTIFICATION</scope>
</reference>
<accession>H2Y7V9</accession>
<dbReference type="OMA" id="PWQVDWL"/>
<keyword evidence="2 5" id="KW-0812">Transmembrane</keyword>
<dbReference type="HOGENOM" id="CLU_632462_0_0_1"/>
<dbReference type="Gene3D" id="1.20.1250.20">
    <property type="entry name" value="MFS general substrate transporter like domains"/>
    <property type="match status" value="1"/>
</dbReference>
<protein>
    <recommendedName>
        <fullName evidence="8">Major facilitator superfamily (MFS) profile domain-containing protein</fullName>
    </recommendedName>
</protein>
<dbReference type="eggNOG" id="KOG2563">
    <property type="taxonomic scope" value="Eukaryota"/>
</dbReference>
<dbReference type="AlphaFoldDB" id="H2Y7V9"/>
<evidence type="ECO:0000256" key="1">
    <source>
        <dbReference type="ARBA" id="ARBA00004141"/>
    </source>
</evidence>
<organism evidence="6 7">
    <name type="scientific">Ciona savignyi</name>
    <name type="common">Pacific transparent sea squirt</name>
    <dbReference type="NCBI Taxonomy" id="51511"/>
    <lineage>
        <taxon>Eukaryota</taxon>
        <taxon>Metazoa</taxon>
        <taxon>Chordata</taxon>
        <taxon>Tunicata</taxon>
        <taxon>Ascidiacea</taxon>
        <taxon>Phlebobranchia</taxon>
        <taxon>Cionidae</taxon>
        <taxon>Ciona</taxon>
    </lineage>
</organism>
<dbReference type="PANTHER" id="PTHR10924:SF4">
    <property type="entry name" value="GH15861P"/>
    <property type="match status" value="1"/>
</dbReference>
<evidence type="ECO:0000256" key="4">
    <source>
        <dbReference type="ARBA" id="ARBA00023136"/>
    </source>
</evidence>
<dbReference type="GeneTree" id="ENSGT01030000234625"/>
<name>H2Y7V9_CIOSA</name>
<reference evidence="7" key="1">
    <citation type="submission" date="2003-08" db="EMBL/GenBank/DDBJ databases">
        <authorList>
            <person name="Birren B."/>
            <person name="Nusbaum C."/>
            <person name="Abebe A."/>
            <person name="Abouelleil A."/>
            <person name="Adekoya E."/>
            <person name="Ait-zahra M."/>
            <person name="Allen N."/>
            <person name="Allen T."/>
            <person name="An P."/>
            <person name="Anderson M."/>
            <person name="Anderson S."/>
            <person name="Arachchi H."/>
            <person name="Armbruster J."/>
            <person name="Bachantsang P."/>
            <person name="Baldwin J."/>
            <person name="Barry A."/>
            <person name="Bayul T."/>
            <person name="Blitshsteyn B."/>
            <person name="Bloom T."/>
            <person name="Blye J."/>
            <person name="Boguslavskiy L."/>
            <person name="Borowsky M."/>
            <person name="Boukhgalter B."/>
            <person name="Brunache A."/>
            <person name="Butler J."/>
            <person name="Calixte N."/>
            <person name="Calvo S."/>
            <person name="Camarata J."/>
            <person name="Campo K."/>
            <person name="Chang J."/>
            <person name="Cheshatsang Y."/>
            <person name="Citroen M."/>
            <person name="Collymore A."/>
            <person name="Considine T."/>
            <person name="Cook A."/>
            <person name="Cooke P."/>
            <person name="Corum B."/>
            <person name="Cuomo C."/>
            <person name="David R."/>
            <person name="Dawoe T."/>
            <person name="Degray S."/>
            <person name="Dodge S."/>
            <person name="Dooley K."/>
            <person name="Dorje P."/>
            <person name="Dorjee K."/>
            <person name="Dorris L."/>
            <person name="Duffey N."/>
            <person name="Dupes A."/>
            <person name="Elkins T."/>
            <person name="Engels R."/>
            <person name="Erickson J."/>
            <person name="Farina A."/>
            <person name="Faro S."/>
            <person name="Ferreira P."/>
            <person name="Fischer H."/>
            <person name="Fitzgerald M."/>
            <person name="Foley K."/>
            <person name="Gage D."/>
            <person name="Galagan J."/>
            <person name="Gearin G."/>
            <person name="Gnerre S."/>
            <person name="Gnirke A."/>
            <person name="Goyette A."/>
            <person name="Graham J."/>
            <person name="Grandbois E."/>
            <person name="Gyaltsen K."/>
            <person name="Hafez N."/>
            <person name="Hagopian D."/>
            <person name="Hagos B."/>
            <person name="Hall J."/>
            <person name="Hatcher B."/>
            <person name="Heller A."/>
            <person name="Higgins H."/>
            <person name="Honan T."/>
            <person name="Horn A."/>
            <person name="Houde N."/>
            <person name="Hughes L."/>
            <person name="Hulme W."/>
            <person name="Husby E."/>
            <person name="Iliev I."/>
            <person name="Jaffe D."/>
            <person name="Jones C."/>
            <person name="Kamal M."/>
            <person name="Kamat A."/>
            <person name="Kamvysselis M."/>
            <person name="Karlsson E."/>
            <person name="Kells C."/>
            <person name="Kieu A."/>
            <person name="Kisner P."/>
            <person name="Kodira C."/>
            <person name="Kulbokas E."/>
            <person name="Labutti K."/>
            <person name="Lama D."/>
            <person name="Landers T."/>
            <person name="Leger J."/>
            <person name="Levine S."/>
            <person name="Lewis D."/>
            <person name="Lewis T."/>
            <person name="Lindblad-toh K."/>
            <person name="Liu X."/>
            <person name="Lokyitsang T."/>
            <person name="Lokyitsang Y."/>
            <person name="Lucien O."/>
            <person name="Lui A."/>
            <person name="Ma L.J."/>
            <person name="Mabbitt R."/>
            <person name="Macdonald J."/>
            <person name="Maclean C."/>
            <person name="Major J."/>
            <person name="Manning J."/>
            <person name="Marabella R."/>
            <person name="Maru K."/>
            <person name="Matthews C."/>
            <person name="Mauceli E."/>
            <person name="Mccarthy M."/>
            <person name="Mcdonough S."/>
            <person name="Mcghee T."/>
            <person name="Meldrim J."/>
            <person name="Meneus L."/>
            <person name="Mesirov J."/>
            <person name="Mihalev A."/>
            <person name="Mihova T."/>
            <person name="Mikkelsen T."/>
            <person name="Mlenga V."/>
            <person name="Moru K."/>
            <person name="Mozes J."/>
            <person name="Mulrain L."/>
            <person name="Munson G."/>
            <person name="Naylor J."/>
            <person name="Newes C."/>
            <person name="Nguyen C."/>
            <person name="Nguyen N."/>
            <person name="Nguyen T."/>
            <person name="Nicol R."/>
            <person name="Nielsen C."/>
            <person name="Nizzari M."/>
            <person name="Norbu C."/>
            <person name="Norbu N."/>
            <person name="O'donnell P."/>
            <person name="Okoawo O."/>
            <person name="O'leary S."/>
            <person name="Omotosho B."/>
            <person name="O'neill K."/>
            <person name="Osman S."/>
            <person name="Parker S."/>
            <person name="Perrin D."/>
            <person name="Phunkhang P."/>
            <person name="Piqani B."/>
            <person name="Purcell S."/>
            <person name="Rachupka T."/>
            <person name="Ramasamy U."/>
            <person name="Rameau R."/>
            <person name="Ray V."/>
            <person name="Raymond C."/>
            <person name="Retta R."/>
            <person name="Richardson S."/>
            <person name="Rise C."/>
            <person name="Rodriguez J."/>
            <person name="Rogers J."/>
            <person name="Rogov P."/>
            <person name="Rutman M."/>
            <person name="Schupbach R."/>
            <person name="Seaman C."/>
            <person name="Settipalli S."/>
            <person name="Sharpe T."/>
            <person name="Sheridan J."/>
            <person name="Sherpa N."/>
            <person name="Shi J."/>
            <person name="Smirnov S."/>
            <person name="Smith C."/>
            <person name="Sougnez C."/>
            <person name="Spencer B."/>
            <person name="Stalker J."/>
            <person name="Stange-thomann N."/>
            <person name="Stavropoulos S."/>
            <person name="Stetson K."/>
            <person name="Stone C."/>
            <person name="Stone S."/>
            <person name="Stubbs M."/>
            <person name="Talamas J."/>
            <person name="Tchuinga P."/>
            <person name="Tenzing P."/>
            <person name="Tesfaye S."/>
            <person name="Theodore J."/>
            <person name="Thoulutsang Y."/>
            <person name="Topham K."/>
            <person name="Towey S."/>
            <person name="Tsamla T."/>
            <person name="Tsomo N."/>
            <person name="Vallee D."/>
            <person name="Vassiliev H."/>
            <person name="Venkataraman V."/>
            <person name="Vinson J."/>
            <person name="Vo A."/>
            <person name="Wade C."/>
            <person name="Wang S."/>
            <person name="Wangchuk T."/>
            <person name="Wangdi T."/>
            <person name="Whittaker C."/>
            <person name="Wilkinson J."/>
            <person name="Wu Y."/>
            <person name="Wyman D."/>
            <person name="Yadav S."/>
            <person name="Yang S."/>
            <person name="Yang X."/>
            <person name="Yeager S."/>
            <person name="Yee E."/>
            <person name="Young G."/>
            <person name="Zainoun J."/>
            <person name="Zembeck L."/>
            <person name="Zimmer A."/>
            <person name="Zody M."/>
            <person name="Lander E."/>
        </authorList>
    </citation>
    <scope>NUCLEOTIDE SEQUENCE [LARGE SCALE GENOMIC DNA]</scope>
</reference>
<feature type="transmembrane region" description="Helical" evidence="5">
    <location>
        <begin position="238"/>
        <end position="262"/>
    </location>
</feature>
<evidence type="ECO:0000256" key="3">
    <source>
        <dbReference type="ARBA" id="ARBA00022989"/>
    </source>
</evidence>
<dbReference type="GO" id="GO:0015232">
    <property type="term" value="F:heme transmembrane transporter activity"/>
    <property type="evidence" value="ECO:0007669"/>
    <property type="project" value="TreeGrafter"/>
</dbReference>
<sequence length="434" mass="47291">KVYRKRWFILTIATIYEILVCIDLASFGQINNVLAELWQVKPWQVDWLNLTTTTVYIVLTIPFCTLFQGSSLRKLIIAFNAVLTVGLMLVMTGLALPSGGFPVAIIGQIATGISVLINFSTIPHVSAVWFPSNEVATAVAVQWVGRGVGSALGAEILPLLVNAKRPSKENRQHLVIFYGATTAISLIVSVLSWWKVDDRPPTPPSFAQQKVQEENDQPGGRWDVLREFKEIVTHKTSVVALMASSTTYALMPFYTILLSSILRKGFPHRNGTDALAGRAVMFSWAIGTVASLASGPLISRTKAYKPIVLASMFGIAFCCVMFMIAFIVKSVVLIYVTVVALGIVDGVIVTSQMELIAEVIYPKSTHRISQLLLMSLAVCQMTYIGIGRVLLSDVGSAVATNIPPCVLVSTMAVVLLLTPIPYNRTEVNSSGERE</sequence>
<evidence type="ECO:0008006" key="8">
    <source>
        <dbReference type="Google" id="ProtNLM"/>
    </source>
</evidence>
<evidence type="ECO:0000313" key="6">
    <source>
        <dbReference type="Ensembl" id="ENSCSAVP00000001407.1"/>
    </source>
</evidence>
<dbReference type="SUPFAM" id="SSF103473">
    <property type="entry name" value="MFS general substrate transporter"/>
    <property type="match status" value="1"/>
</dbReference>
<dbReference type="InterPro" id="IPR049680">
    <property type="entry name" value="FLVCR1-2_SLC49-like"/>
</dbReference>
<dbReference type="Ensembl" id="ENSCSAVT00000001424.1">
    <property type="protein sequence ID" value="ENSCSAVP00000001407.1"/>
    <property type="gene ID" value="ENSCSAVG00000000792.1"/>
</dbReference>
<dbReference type="GO" id="GO:0097037">
    <property type="term" value="P:heme export"/>
    <property type="evidence" value="ECO:0007669"/>
    <property type="project" value="TreeGrafter"/>
</dbReference>
<keyword evidence="4 5" id="KW-0472">Membrane</keyword>
<keyword evidence="7" id="KW-1185">Reference proteome</keyword>
<dbReference type="PANTHER" id="PTHR10924">
    <property type="entry name" value="MAJOR FACILITATOR SUPERFAMILY PROTEIN-RELATED"/>
    <property type="match status" value="1"/>
</dbReference>
<dbReference type="InParanoid" id="H2Y7V9"/>
<evidence type="ECO:0000256" key="2">
    <source>
        <dbReference type="ARBA" id="ARBA00022692"/>
    </source>
</evidence>
<feature type="transmembrane region" description="Helical" evidence="5">
    <location>
        <begin position="174"/>
        <end position="194"/>
    </location>
</feature>
<feature type="transmembrane region" description="Helical" evidence="5">
    <location>
        <begin position="7"/>
        <end position="27"/>
    </location>
</feature>
<dbReference type="InterPro" id="IPR011701">
    <property type="entry name" value="MFS"/>
</dbReference>
<evidence type="ECO:0000256" key="5">
    <source>
        <dbReference type="SAM" id="Phobius"/>
    </source>
</evidence>
<feature type="transmembrane region" description="Helical" evidence="5">
    <location>
        <begin position="47"/>
        <end position="68"/>
    </location>
</feature>
<feature type="transmembrane region" description="Helical" evidence="5">
    <location>
        <begin position="397"/>
        <end position="417"/>
    </location>
</feature>
<comment type="subcellular location">
    <subcellularLocation>
        <location evidence="1">Membrane</location>
        <topology evidence="1">Multi-pass membrane protein</topology>
    </subcellularLocation>
</comment>
<feature type="transmembrane region" description="Helical" evidence="5">
    <location>
        <begin position="101"/>
        <end position="119"/>
    </location>
</feature>
<reference evidence="6" key="2">
    <citation type="submission" date="2025-08" db="UniProtKB">
        <authorList>
            <consortium name="Ensembl"/>
        </authorList>
    </citation>
    <scope>IDENTIFICATION</scope>
</reference>
<dbReference type="Pfam" id="PF07690">
    <property type="entry name" value="MFS_1"/>
    <property type="match status" value="1"/>
</dbReference>
<feature type="transmembrane region" description="Helical" evidence="5">
    <location>
        <begin position="371"/>
        <end position="391"/>
    </location>
</feature>
<dbReference type="GO" id="GO:0020037">
    <property type="term" value="F:heme binding"/>
    <property type="evidence" value="ECO:0007669"/>
    <property type="project" value="TreeGrafter"/>
</dbReference>
<feature type="transmembrane region" description="Helical" evidence="5">
    <location>
        <begin position="332"/>
        <end position="350"/>
    </location>
</feature>
<dbReference type="GO" id="GO:0016020">
    <property type="term" value="C:membrane"/>
    <property type="evidence" value="ECO:0007669"/>
    <property type="project" value="UniProtKB-SubCell"/>
</dbReference>
<keyword evidence="3 5" id="KW-1133">Transmembrane helix</keyword>
<feature type="transmembrane region" description="Helical" evidence="5">
    <location>
        <begin position="307"/>
        <end position="326"/>
    </location>
</feature>
<evidence type="ECO:0000313" key="7">
    <source>
        <dbReference type="Proteomes" id="UP000007875"/>
    </source>
</evidence>
<dbReference type="Proteomes" id="UP000007875">
    <property type="component" value="Unassembled WGS sequence"/>
</dbReference>
<feature type="transmembrane region" description="Helical" evidence="5">
    <location>
        <begin position="75"/>
        <end position="95"/>
    </location>
</feature>
<dbReference type="InterPro" id="IPR036259">
    <property type="entry name" value="MFS_trans_sf"/>
</dbReference>
<proteinExistence type="predicted"/>